<evidence type="ECO:0000313" key="1">
    <source>
        <dbReference type="EMBL" id="KAI3806664.1"/>
    </source>
</evidence>
<accession>A0ACB9IEI1</accession>
<dbReference type="EMBL" id="CM042025">
    <property type="protein sequence ID" value="KAI3806664.1"/>
    <property type="molecule type" value="Genomic_DNA"/>
</dbReference>
<organism evidence="1 2">
    <name type="scientific">Smallanthus sonchifolius</name>
    <dbReference type="NCBI Taxonomy" id="185202"/>
    <lineage>
        <taxon>Eukaryota</taxon>
        <taxon>Viridiplantae</taxon>
        <taxon>Streptophyta</taxon>
        <taxon>Embryophyta</taxon>
        <taxon>Tracheophyta</taxon>
        <taxon>Spermatophyta</taxon>
        <taxon>Magnoliopsida</taxon>
        <taxon>eudicotyledons</taxon>
        <taxon>Gunneridae</taxon>
        <taxon>Pentapetalae</taxon>
        <taxon>asterids</taxon>
        <taxon>campanulids</taxon>
        <taxon>Asterales</taxon>
        <taxon>Asteraceae</taxon>
        <taxon>Asteroideae</taxon>
        <taxon>Heliantheae alliance</taxon>
        <taxon>Millerieae</taxon>
        <taxon>Smallanthus</taxon>
    </lineage>
</organism>
<dbReference type="Proteomes" id="UP001056120">
    <property type="component" value="Linkage Group LG08"/>
</dbReference>
<gene>
    <name evidence="1" type="ORF">L1987_22576</name>
</gene>
<evidence type="ECO:0000313" key="2">
    <source>
        <dbReference type="Proteomes" id="UP001056120"/>
    </source>
</evidence>
<comment type="caution">
    <text evidence="1">The sequence shown here is derived from an EMBL/GenBank/DDBJ whole genome shotgun (WGS) entry which is preliminary data.</text>
</comment>
<keyword evidence="2" id="KW-1185">Reference proteome</keyword>
<proteinExistence type="predicted"/>
<reference evidence="2" key="1">
    <citation type="journal article" date="2022" name="Mol. Ecol. Resour.">
        <title>The genomes of chicory, endive, great burdock and yacon provide insights into Asteraceae palaeo-polyploidization history and plant inulin production.</title>
        <authorList>
            <person name="Fan W."/>
            <person name="Wang S."/>
            <person name="Wang H."/>
            <person name="Wang A."/>
            <person name="Jiang F."/>
            <person name="Liu H."/>
            <person name="Zhao H."/>
            <person name="Xu D."/>
            <person name="Zhang Y."/>
        </authorList>
    </citation>
    <scope>NUCLEOTIDE SEQUENCE [LARGE SCALE GENOMIC DNA]</scope>
    <source>
        <strain evidence="2">cv. Yunnan</strain>
    </source>
</reference>
<name>A0ACB9IEI1_9ASTR</name>
<reference evidence="1 2" key="2">
    <citation type="journal article" date="2022" name="Mol. Ecol. Resour.">
        <title>The genomes of chicory, endive, great burdock and yacon provide insights into Asteraceae paleo-polyploidization history and plant inulin production.</title>
        <authorList>
            <person name="Fan W."/>
            <person name="Wang S."/>
            <person name="Wang H."/>
            <person name="Wang A."/>
            <person name="Jiang F."/>
            <person name="Liu H."/>
            <person name="Zhao H."/>
            <person name="Xu D."/>
            <person name="Zhang Y."/>
        </authorList>
    </citation>
    <scope>NUCLEOTIDE SEQUENCE [LARGE SCALE GENOMIC DNA]</scope>
    <source>
        <strain evidence="2">cv. Yunnan</strain>
        <tissue evidence="1">Leaves</tissue>
    </source>
</reference>
<sequence length="156" mass="17906">MKKCQNEVTHITNAQNIIISIHHTKQNTISQVGSSEVSGCFIFLVFQFTRGEKKCWKENYLNRCARKWKYCDNSLSQELKFKAYVNTEGSQACELTNKEFLILGDMNKCQNGVTPLTHRPHHHTYTIAYHLASVSGCLSIYTTQPHINSTFISIKF</sequence>
<protein>
    <submittedName>
        <fullName evidence="1">Uncharacterized protein</fullName>
    </submittedName>
</protein>